<dbReference type="GO" id="GO:0016779">
    <property type="term" value="F:nucleotidyltransferase activity"/>
    <property type="evidence" value="ECO:0007669"/>
    <property type="project" value="UniProtKB-KW"/>
</dbReference>
<feature type="domain" description="Reverse transcriptase" evidence="10">
    <location>
        <begin position="371"/>
        <end position="550"/>
    </location>
</feature>
<dbReference type="InterPro" id="IPR041577">
    <property type="entry name" value="RT_RNaseH_2"/>
</dbReference>
<dbReference type="InterPro" id="IPR032549">
    <property type="entry name" value="DUF4939"/>
</dbReference>
<evidence type="ECO:0000256" key="4">
    <source>
        <dbReference type="ARBA" id="ARBA00022695"/>
    </source>
</evidence>
<dbReference type="InterPro" id="IPR001584">
    <property type="entry name" value="Integrase_cat-core"/>
</dbReference>
<evidence type="ECO:0000256" key="2">
    <source>
        <dbReference type="ARBA" id="ARBA00012180"/>
    </source>
</evidence>
<dbReference type="InterPro" id="IPR012337">
    <property type="entry name" value="RNaseH-like_sf"/>
</dbReference>
<evidence type="ECO:0000256" key="8">
    <source>
        <dbReference type="ARBA" id="ARBA00039658"/>
    </source>
</evidence>
<dbReference type="FunFam" id="3.30.70.270:FF:000020">
    <property type="entry name" value="Transposon Tf2-6 polyprotein-like Protein"/>
    <property type="match status" value="1"/>
</dbReference>
<reference evidence="12" key="1">
    <citation type="submission" date="2025-08" db="UniProtKB">
        <authorList>
            <consortium name="Ensembl"/>
        </authorList>
    </citation>
    <scope>IDENTIFICATION</scope>
</reference>
<keyword evidence="3" id="KW-0808">Transferase</keyword>
<keyword evidence="6" id="KW-0378">Hydrolase</keyword>
<name>A0A8C6XBR2_NAJNA</name>
<evidence type="ECO:0000313" key="12">
    <source>
        <dbReference type="Ensembl" id="ENSNNAP00000011967.1"/>
    </source>
</evidence>
<evidence type="ECO:0000259" key="11">
    <source>
        <dbReference type="PROSITE" id="PS50994"/>
    </source>
</evidence>
<dbReference type="CDD" id="cd00303">
    <property type="entry name" value="retropepsin_like"/>
    <property type="match status" value="1"/>
</dbReference>
<dbReference type="Gene3D" id="1.10.340.70">
    <property type="match status" value="1"/>
</dbReference>
<dbReference type="Pfam" id="PF17921">
    <property type="entry name" value="Integrase_H2C2"/>
    <property type="match status" value="1"/>
</dbReference>
<evidence type="ECO:0000256" key="9">
    <source>
        <dbReference type="SAM" id="MobiDB-lite"/>
    </source>
</evidence>
<dbReference type="PANTHER" id="PTHR37984:SF5">
    <property type="entry name" value="PROTEIN NYNRIN-LIKE"/>
    <property type="match status" value="1"/>
</dbReference>
<dbReference type="OrthoDB" id="8000983at2759"/>
<dbReference type="Gene3D" id="3.10.20.370">
    <property type="match status" value="1"/>
</dbReference>
<evidence type="ECO:0000259" key="10">
    <source>
        <dbReference type="PROSITE" id="PS50878"/>
    </source>
</evidence>
<dbReference type="CDD" id="cd01647">
    <property type="entry name" value="RT_LTR"/>
    <property type="match status" value="1"/>
</dbReference>
<comment type="similarity">
    <text evidence="1">Belongs to the beta type-B retroviral polymerase family. HERV class-II K(HML-2) pol subfamily.</text>
</comment>
<evidence type="ECO:0000256" key="5">
    <source>
        <dbReference type="ARBA" id="ARBA00022722"/>
    </source>
</evidence>
<dbReference type="InterPro" id="IPR036397">
    <property type="entry name" value="RNaseH_sf"/>
</dbReference>
<dbReference type="FunFam" id="3.30.420.10:FF:000032">
    <property type="entry name" value="Retrovirus-related Pol polyprotein from transposon 297-like Protein"/>
    <property type="match status" value="1"/>
</dbReference>
<evidence type="ECO:0000313" key="13">
    <source>
        <dbReference type="Proteomes" id="UP000694559"/>
    </source>
</evidence>
<dbReference type="Proteomes" id="UP000694559">
    <property type="component" value="Unplaced"/>
</dbReference>
<dbReference type="CDD" id="cd09274">
    <property type="entry name" value="RNase_HI_RT_Ty3"/>
    <property type="match status" value="1"/>
</dbReference>
<dbReference type="Pfam" id="PF00078">
    <property type="entry name" value="RVT_1"/>
    <property type="match status" value="1"/>
</dbReference>
<keyword evidence="5" id="KW-0540">Nuclease</keyword>
<evidence type="ECO:0000256" key="7">
    <source>
        <dbReference type="ARBA" id="ARBA00023268"/>
    </source>
</evidence>
<evidence type="ECO:0000256" key="6">
    <source>
        <dbReference type="ARBA" id="ARBA00022759"/>
    </source>
</evidence>
<sequence>PQPLLEEKQEQQESSQESSGEEIWLDPRQQSRDKRLQRLKNSKKAREGEQNILFITPTNHLLTKMDLQQQRQLQADNQLLQQQVAQLTAQLAALNAPAVPPPRRKCLVAVPDKFSGQPEMFQAFQGQCQLFMAMRPEDFPDDRARVGFVISLLSGSAAQWAMPLLTQDSPLLMDYGVFCQHMRLMYEDPIRTQTAARQGIQAHALVDSGPTTNFMDQAFADHYGVPLEPVDPPLRVETIDGRELISGPIMTATQPLRLSIGVHEEVIRFYITADLHFPMVLGIAWLRTHDPRVTWSQNTISFPSLQCADHVRHTCASQDVSTPAISLPPDLKDFEDVFSEQEADWLPPHRPYDGPVDLLPNASLPFLDKNLARGFIRPSSSPLSAPVLFVKKKTGDLRLCCDYRRLNMITVQNCYPLPLIPELMERLREATIFTKLDLRGAYNLVQMREGDEWKTAFGTRYGHFEYTVMPFGLTNAPAVFQHLMNDVFRDMLNQFVVIYMDDILIYSRSRDSHLQHVRHVLQRLREHQLYAKLEKCLFFKTSIEFLGHFISPDDIAMDPRKVEAICNWEPPHWMKDVQRFMGFTNYYRSFIPDFASLTVPLTSLLQKKVPFQWGPLQQQAFERIKKAFVTEPVLRHADPGRPFVVETDTSDVAIRAVLLQASVDGGTPFPCAYFSRKLNSAKRNYTIWEKELLAMKVAFEAWRHHLEGARHYVEVRTDHRNLEHLTTARKLNQWQIRWLLFFARFNFRVNYIPSGLNQRVDALSRKPEYLRAKDSLPPRTVLPAPSLAAVQVPRKPEVGPASPWNIEEGLLKHRERLYVPTGPLRALIMSQCHDNPTAWHFGFYKTLHLVTRTFWWPRVRHDVHSYVTSCVPCRQAKTASGAPPGLFQPLPTPERPWGAISMDFLTDLPLSSGFTTVLVMVDTLTKTAHFIPCRGLPTARTTAHLFVQHIFQLHGLPDRVVSDRGVQFTAHFWKSLMATLDIKVCLSSTHHPETDRGTEKVIGVLEQYLRCFVNQQQSNWADYLFLAEFAFNNSQHTSTHITPFYTNLGYHPRFFPLTPSVLAELKAVQQLVR</sequence>
<feature type="region of interest" description="Disordered" evidence="9">
    <location>
        <begin position="1"/>
        <end position="44"/>
    </location>
</feature>
<dbReference type="PROSITE" id="PS50994">
    <property type="entry name" value="INTEGRASE"/>
    <property type="match status" value="1"/>
</dbReference>
<dbReference type="PANTHER" id="PTHR37984">
    <property type="entry name" value="PROTEIN CBG26694"/>
    <property type="match status" value="1"/>
</dbReference>
<dbReference type="Ensembl" id="ENSNNAT00000012517.1">
    <property type="protein sequence ID" value="ENSNNAP00000011967.1"/>
    <property type="gene ID" value="ENSNNAG00000008036.1"/>
</dbReference>
<feature type="domain" description="Integrase catalytic" evidence="11">
    <location>
        <begin position="892"/>
        <end position="1051"/>
    </location>
</feature>
<feature type="compositionally biased region" description="Basic and acidic residues" evidence="9">
    <location>
        <begin position="1"/>
        <end position="11"/>
    </location>
</feature>
<keyword evidence="7" id="KW-0511">Multifunctional enzyme</keyword>
<accession>A0A8C6XBR2</accession>
<organism evidence="12 13">
    <name type="scientific">Naja naja</name>
    <name type="common">Indian cobra</name>
    <dbReference type="NCBI Taxonomy" id="35670"/>
    <lineage>
        <taxon>Eukaryota</taxon>
        <taxon>Metazoa</taxon>
        <taxon>Chordata</taxon>
        <taxon>Craniata</taxon>
        <taxon>Vertebrata</taxon>
        <taxon>Euteleostomi</taxon>
        <taxon>Lepidosauria</taxon>
        <taxon>Squamata</taxon>
        <taxon>Bifurcata</taxon>
        <taxon>Unidentata</taxon>
        <taxon>Episquamata</taxon>
        <taxon>Toxicofera</taxon>
        <taxon>Serpentes</taxon>
        <taxon>Colubroidea</taxon>
        <taxon>Elapidae</taxon>
        <taxon>Elapinae</taxon>
        <taxon>Naja</taxon>
    </lineage>
</organism>
<dbReference type="GeneTree" id="ENSGT01040000240511"/>
<dbReference type="SUPFAM" id="SSF53098">
    <property type="entry name" value="Ribonuclease H-like"/>
    <property type="match status" value="1"/>
</dbReference>
<dbReference type="InterPro" id="IPR043128">
    <property type="entry name" value="Rev_trsase/Diguanyl_cyclase"/>
</dbReference>
<dbReference type="OMA" id="PIGHFEY"/>
<dbReference type="InterPro" id="IPR000477">
    <property type="entry name" value="RT_dom"/>
</dbReference>
<dbReference type="AlphaFoldDB" id="A0A8C6XBR2"/>
<dbReference type="Pfam" id="PF17919">
    <property type="entry name" value="RT_RNaseH_2"/>
    <property type="match status" value="1"/>
</dbReference>
<dbReference type="InterPro" id="IPR050951">
    <property type="entry name" value="Retrovirus_Pol_polyprotein"/>
</dbReference>
<dbReference type="Pfam" id="PF00665">
    <property type="entry name" value="rve"/>
    <property type="match status" value="1"/>
</dbReference>
<keyword evidence="6" id="KW-0255">Endonuclease</keyword>
<protein>
    <recommendedName>
        <fullName evidence="8">Gypsy retrotransposon integrase-like protein 1</fullName>
        <ecNumber evidence="2">3.1.26.4</ecNumber>
    </recommendedName>
</protein>
<proteinExistence type="inferred from homology"/>
<dbReference type="SUPFAM" id="SSF56672">
    <property type="entry name" value="DNA/RNA polymerases"/>
    <property type="match status" value="1"/>
</dbReference>
<dbReference type="Gene3D" id="2.40.70.10">
    <property type="entry name" value="Acid Proteases"/>
    <property type="match status" value="1"/>
</dbReference>
<dbReference type="Gene3D" id="3.30.70.270">
    <property type="match status" value="2"/>
</dbReference>
<dbReference type="Gene3D" id="3.10.10.10">
    <property type="entry name" value="HIV Type 1 Reverse Transcriptase, subunit A, domain 1"/>
    <property type="match status" value="1"/>
</dbReference>
<keyword evidence="13" id="KW-1185">Reference proteome</keyword>
<evidence type="ECO:0000256" key="1">
    <source>
        <dbReference type="ARBA" id="ARBA00010879"/>
    </source>
</evidence>
<dbReference type="GO" id="GO:0003676">
    <property type="term" value="F:nucleic acid binding"/>
    <property type="evidence" value="ECO:0007669"/>
    <property type="project" value="InterPro"/>
</dbReference>
<dbReference type="PROSITE" id="PS50878">
    <property type="entry name" value="RT_POL"/>
    <property type="match status" value="1"/>
</dbReference>
<dbReference type="InterPro" id="IPR041588">
    <property type="entry name" value="Integrase_H2C2"/>
</dbReference>
<dbReference type="Pfam" id="PF16297">
    <property type="entry name" value="DUF4939"/>
    <property type="match status" value="1"/>
</dbReference>
<evidence type="ECO:0000256" key="3">
    <source>
        <dbReference type="ARBA" id="ARBA00022679"/>
    </source>
</evidence>
<dbReference type="GO" id="GO:0015074">
    <property type="term" value="P:DNA integration"/>
    <property type="evidence" value="ECO:0007669"/>
    <property type="project" value="InterPro"/>
</dbReference>
<keyword evidence="4" id="KW-0548">Nucleotidyltransferase</keyword>
<dbReference type="EC" id="3.1.26.4" evidence="2"/>
<dbReference type="InterPro" id="IPR043502">
    <property type="entry name" value="DNA/RNA_pol_sf"/>
</dbReference>
<dbReference type="InterPro" id="IPR021109">
    <property type="entry name" value="Peptidase_aspartic_dom_sf"/>
</dbReference>
<reference evidence="12" key="2">
    <citation type="submission" date="2025-09" db="UniProtKB">
        <authorList>
            <consortium name="Ensembl"/>
        </authorList>
    </citation>
    <scope>IDENTIFICATION</scope>
</reference>
<dbReference type="Gene3D" id="3.30.420.10">
    <property type="entry name" value="Ribonuclease H-like superfamily/Ribonuclease H"/>
    <property type="match status" value="1"/>
</dbReference>
<dbReference type="GO" id="GO:0004523">
    <property type="term" value="F:RNA-DNA hybrid ribonuclease activity"/>
    <property type="evidence" value="ECO:0007669"/>
    <property type="project" value="UniProtKB-EC"/>
</dbReference>